<dbReference type="InterPro" id="IPR050186">
    <property type="entry name" value="TPT_transporter"/>
</dbReference>
<organism evidence="8 9">
    <name type="scientific">Strongylocentrotus purpuratus</name>
    <name type="common">Purple sea urchin</name>
    <dbReference type="NCBI Taxonomy" id="7668"/>
    <lineage>
        <taxon>Eukaryota</taxon>
        <taxon>Metazoa</taxon>
        <taxon>Echinodermata</taxon>
        <taxon>Eleutherozoa</taxon>
        <taxon>Echinozoa</taxon>
        <taxon>Echinoidea</taxon>
        <taxon>Euechinoidea</taxon>
        <taxon>Echinacea</taxon>
        <taxon>Camarodonta</taxon>
        <taxon>Echinidea</taxon>
        <taxon>Strongylocentrotidae</taxon>
        <taxon>Strongylocentrotus</taxon>
    </lineage>
</organism>
<feature type="region of interest" description="Disordered" evidence="5">
    <location>
        <begin position="15"/>
        <end position="38"/>
    </location>
</feature>
<name>A0A7M7RHB4_STRPU</name>
<dbReference type="GeneID" id="593968"/>
<feature type="transmembrane region" description="Helical" evidence="6">
    <location>
        <begin position="84"/>
        <end position="102"/>
    </location>
</feature>
<dbReference type="Pfam" id="PF03151">
    <property type="entry name" value="TPT"/>
    <property type="match status" value="1"/>
</dbReference>
<evidence type="ECO:0000256" key="6">
    <source>
        <dbReference type="SAM" id="Phobius"/>
    </source>
</evidence>
<dbReference type="GO" id="GO:0016020">
    <property type="term" value="C:membrane"/>
    <property type="evidence" value="ECO:0007669"/>
    <property type="project" value="UniProtKB-SubCell"/>
</dbReference>
<feature type="transmembrane region" description="Helical" evidence="6">
    <location>
        <begin position="243"/>
        <end position="265"/>
    </location>
</feature>
<dbReference type="OrthoDB" id="5547497at2759"/>
<feature type="compositionally biased region" description="Basic and acidic residues" evidence="5">
    <location>
        <begin position="358"/>
        <end position="370"/>
    </location>
</feature>
<keyword evidence="4 6" id="KW-0472">Membrane</keyword>
<feature type="transmembrane region" description="Helical" evidence="6">
    <location>
        <begin position="148"/>
        <end position="169"/>
    </location>
</feature>
<feature type="domain" description="Sugar phosphate transporter" evidence="7">
    <location>
        <begin position="50"/>
        <end position="324"/>
    </location>
</feature>
<accession>A0A7M7RHB4</accession>
<dbReference type="GO" id="GO:0005457">
    <property type="term" value="F:GDP-fucose transmembrane transporter activity"/>
    <property type="evidence" value="ECO:0000318"/>
    <property type="project" value="GO_Central"/>
</dbReference>
<dbReference type="InParanoid" id="A0A7M7RHB4"/>
<evidence type="ECO:0000256" key="3">
    <source>
        <dbReference type="ARBA" id="ARBA00022989"/>
    </source>
</evidence>
<keyword evidence="3 6" id="KW-1133">Transmembrane helix</keyword>
<evidence type="ECO:0000313" key="9">
    <source>
        <dbReference type="Proteomes" id="UP000007110"/>
    </source>
</evidence>
<feature type="transmembrane region" description="Helical" evidence="6">
    <location>
        <begin position="176"/>
        <end position="194"/>
    </location>
</feature>
<dbReference type="GO" id="GO:0015297">
    <property type="term" value="F:antiporter activity"/>
    <property type="evidence" value="ECO:0000318"/>
    <property type="project" value="GO_Central"/>
</dbReference>
<evidence type="ECO:0000259" key="7">
    <source>
        <dbReference type="Pfam" id="PF03151"/>
    </source>
</evidence>
<dbReference type="AlphaFoldDB" id="A0A7M7RHB4"/>
<sequence length="377" mass="41495">MTRAVTGTRIIMADHQSGSRGSNGVDGRGGDSGVEKASPTRTKTYTTIFLVVCAYWFISISLVFMNKYLLSSKSLKLDAPLFVTFYQCVVTVMLCFILSLLGKAVPNLVSFPPLKFDYKVTREVLPLSLVFVGMITFNNLCLKNVGVAFYNVGRSLTTVFNVSLSYFVLKQTTSMKAILCCVVIVSGFLLGVNQEGSLGTLSYVGVLYGVMASLCVSLNAIFTKKVLPVVESNIWRLMFYNNLNAIVLFLPLILISGEVSILQTFEHLTSLQFWGMMTISGVFGFAIGYVSGLQIKVTSPLTHNISGTAKACAQTILAITYFQEIKTALWWSSNFMVLGGSAFYTYVRKQDMDREAAENQRAKADLEEQKSLTSIKS</sequence>
<protein>
    <recommendedName>
        <fullName evidence="7">Sugar phosphate transporter domain-containing protein</fullName>
    </recommendedName>
</protein>
<dbReference type="RefSeq" id="XP_798515.2">
    <property type="nucleotide sequence ID" value="XM_793422.5"/>
</dbReference>
<reference evidence="9" key="1">
    <citation type="submission" date="2015-02" db="EMBL/GenBank/DDBJ databases">
        <title>Genome sequencing for Strongylocentrotus purpuratus.</title>
        <authorList>
            <person name="Murali S."/>
            <person name="Liu Y."/>
            <person name="Vee V."/>
            <person name="English A."/>
            <person name="Wang M."/>
            <person name="Skinner E."/>
            <person name="Han Y."/>
            <person name="Muzny D.M."/>
            <person name="Worley K.C."/>
            <person name="Gibbs R.A."/>
        </authorList>
    </citation>
    <scope>NUCLEOTIDE SEQUENCE</scope>
</reference>
<dbReference type="OMA" id="WWTSNIV"/>
<dbReference type="PANTHER" id="PTHR11132">
    <property type="entry name" value="SOLUTE CARRIER FAMILY 35"/>
    <property type="match status" value="1"/>
</dbReference>
<dbReference type="GO" id="GO:0005794">
    <property type="term" value="C:Golgi apparatus"/>
    <property type="evidence" value="ECO:0000318"/>
    <property type="project" value="GO_Central"/>
</dbReference>
<evidence type="ECO:0000256" key="5">
    <source>
        <dbReference type="SAM" id="MobiDB-lite"/>
    </source>
</evidence>
<evidence type="ECO:0000313" key="8">
    <source>
        <dbReference type="EnsemblMetazoa" id="XP_798515"/>
    </source>
</evidence>
<reference evidence="8" key="2">
    <citation type="submission" date="2021-01" db="UniProtKB">
        <authorList>
            <consortium name="EnsemblMetazoa"/>
        </authorList>
    </citation>
    <scope>IDENTIFICATION</scope>
</reference>
<feature type="transmembrane region" description="Helical" evidence="6">
    <location>
        <begin position="271"/>
        <end position="292"/>
    </location>
</feature>
<keyword evidence="2 6" id="KW-0812">Transmembrane</keyword>
<evidence type="ECO:0000256" key="2">
    <source>
        <dbReference type="ARBA" id="ARBA00022692"/>
    </source>
</evidence>
<dbReference type="CTD" id="55343"/>
<dbReference type="KEGG" id="spu:593968"/>
<comment type="subcellular location">
    <subcellularLocation>
        <location evidence="1">Membrane</location>
        <topology evidence="1">Multi-pass membrane protein</topology>
    </subcellularLocation>
</comment>
<feature type="transmembrane region" description="Helical" evidence="6">
    <location>
        <begin position="200"/>
        <end position="222"/>
    </location>
</feature>
<dbReference type="InterPro" id="IPR004853">
    <property type="entry name" value="Sugar_P_trans_dom"/>
</dbReference>
<evidence type="ECO:0000256" key="4">
    <source>
        <dbReference type="ARBA" id="ARBA00023136"/>
    </source>
</evidence>
<dbReference type="GO" id="GO:0036085">
    <property type="term" value="P:GDP-fucose import into Golgi lumen"/>
    <property type="evidence" value="ECO:0000318"/>
    <property type="project" value="GO_Central"/>
</dbReference>
<keyword evidence="9" id="KW-1185">Reference proteome</keyword>
<feature type="transmembrane region" description="Helical" evidence="6">
    <location>
        <begin position="45"/>
        <end position="64"/>
    </location>
</feature>
<feature type="region of interest" description="Disordered" evidence="5">
    <location>
        <begin position="358"/>
        <end position="377"/>
    </location>
</feature>
<evidence type="ECO:0000256" key="1">
    <source>
        <dbReference type="ARBA" id="ARBA00004141"/>
    </source>
</evidence>
<dbReference type="Proteomes" id="UP000007110">
    <property type="component" value="Unassembled WGS sequence"/>
</dbReference>
<feature type="transmembrane region" description="Helical" evidence="6">
    <location>
        <begin position="123"/>
        <end position="142"/>
    </location>
</feature>
<proteinExistence type="predicted"/>
<dbReference type="EnsemblMetazoa" id="XM_793422">
    <property type="protein sequence ID" value="XP_798515"/>
    <property type="gene ID" value="LOC593968"/>
</dbReference>